<reference evidence="1 2" key="1">
    <citation type="journal article" date="2020" name="Nature">
        <title>Six reference-quality genomes reveal evolution of bat adaptations.</title>
        <authorList>
            <person name="Jebb D."/>
            <person name="Huang Z."/>
            <person name="Pippel M."/>
            <person name="Hughes G.M."/>
            <person name="Lavrichenko K."/>
            <person name="Devanna P."/>
            <person name="Winkler S."/>
            <person name="Jermiin L.S."/>
            <person name="Skirmuntt E.C."/>
            <person name="Katzourakis A."/>
            <person name="Burkitt-Gray L."/>
            <person name="Ray D.A."/>
            <person name="Sullivan K.A.M."/>
            <person name="Roscito J.G."/>
            <person name="Kirilenko B.M."/>
            <person name="Davalos L.M."/>
            <person name="Corthals A.P."/>
            <person name="Power M.L."/>
            <person name="Jones G."/>
            <person name="Ransome R.D."/>
            <person name="Dechmann D.K.N."/>
            <person name="Locatelli A.G."/>
            <person name="Puechmaille S.J."/>
            <person name="Fedrigo O."/>
            <person name="Jarvis E.D."/>
            <person name="Hiller M."/>
            <person name="Vernes S.C."/>
            <person name="Myers E.W."/>
            <person name="Teeling E.C."/>
        </authorList>
    </citation>
    <scope>NUCLEOTIDE SEQUENCE [LARGE SCALE GENOMIC DNA]</scope>
    <source>
        <strain evidence="1">MMolMol1</strain>
        <tissue evidence="1">Muscle</tissue>
    </source>
</reference>
<keyword evidence="2" id="KW-1185">Reference proteome</keyword>
<evidence type="ECO:0000313" key="1">
    <source>
        <dbReference type="EMBL" id="KAF6469842.1"/>
    </source>
</evidence>
<accession>A0A7J8HDT2</accession>
<organism evidence="1 2">
    <name type="scientific">Molossus molossus</name>
    <name type="common">Pallas' mastiff bat</name>
    <name type="synonym">Vespertilio molossus</name>
    <dbReference type="NCBI Taxonomy" id="27622"/>
    <lineage>
        <taxon>Eukaryota</taxon>
        <taxon>Metazoa</taxon>
        <taxon>Chordata</taxon>
        <taxon>Craniata</taxon>
        <taxon>Vertebrata</taxon>
        <taxon>Euteleostomi</taxon>
        <taxon>Mammalia</taxon>
        <taxon>Eutheria</taxon>
        <taxon>Laurasiatheria</taxon>
        <taxon>Chiroptera</taxon>
        <taxon>Yangochiroptera</taxon>
        <taxon>Molossidae</taxon>
        <taxon>Molossus</taxon>
    </lineage>
</organism>
<protein>
    <submittedName>
        <fullName evidence="1">Uncharacterized protein</fullName>
    </submittedName>
</protein>
<name>A0A7J8HDT2_MOLMO</name>
<sequence>MQYYYYKRHRAVKARSRNPTGCSAPKLVLASNHWFLRNWKKALSPTRFTHTHGISARIFKVPRDCLAGVAQGLSVDPCTQRSVVRFPVGTHAQVLGLILSGAIQEAASGCSLIDVFISLSLPLSLKSVKEKKKT</sequence>
<dbReference type="Proteomes" id="UP000550707">
    <property type="component" value="Unassembled WGS sequence"/>
</dbReference>
<evidence type="ECO:0000313" key="2">
    <source>
        <dbReference type="Proteomes" id="UP000550707"/>
    </source>
</evidence>
<dbReference type="AlphaFoldDB" id="A0A7J8HDT2"/>
<dbReference type="InParanoid" id="A0A7J8HDT2"/>
<proteinExistence type="predicted"/>
<comment type="caution">
    <text evidence="1">The sequence shown here is derived from an EMBL/GenBank/DDBJ whole genome shotgun (WGS) entry which is preliminary data.</text>
</comment>
<dbReference type="EMBL" id="JACASF010000007">
    <property type="protein sequence ID" value="KAF6469842.1"/>
    <property type="molecule type" value="Genomic_DNA"/>
</dbReference>
<gene>
    <name evidence="1" type="ORF">HJG59_011198</name>
</gene>